<dbReference type="PANTHER" id="PTHR37984:SF5">
    <property type="entry name" value="PROTEIN NYNRIN-LIKE"/>
    <property type="match status" value="1"/>
</dbReference>
<sequence length="1372" mass="156860">MIDGQQAQQVTVQESAQFNTTIPPPPPLSQSVPHAIPFTLHSQTEVVPLLVTLLIPTSEDPHTRMDRLEQRLRQMRVLDEVITWEDFDGSLVASLSAKFRIPVIERYTGIACPRIHLRLYSTALYGIKEGIAKGLWPESSPTNSKKKKPLGGQRSGDVGAISSRDLLPHTPGLELRRPLLMCRDHHISLLSWALAPFNLIPDEALFQLTHPTPLVIGCQDTFVPFTLWPKDDDSEDYDLPPEGSNHVHSLYITVDCSGCRVPSVLLDNGSALNVCLLAIDIALGFVPLDFGHSTQTVRAYDNTKREVLRIPTSFNLLLYRPWIHRVGVIPSSFHQKVKFIHDGQVITVRSTREMFASSEPVLQISHSEDDLFLTGLTFDEIQTLEIEDFCRDFVAMSFDQHNSTVVLDMMRDMTFLFGMGLERRQQRPSEFIIAIDHDTTFGLGFILTEADYRYMAWVRKERVRARLSRTPFDYPIQPYRMNLANYFVRGSEIRPRIENIHSVVHTNREIELQHLFHQLQLSDRACFYGDYSYEITDNGVVVDPTEMIDGVVPYDEYQDEMDMMTVSQITSIVQLQPVSPFDMFGVSTMEVLEGTQIIPVLELLEDDSSLFEGIVSLVEGASDLVDPHLSFDVLSGFVSRFDDVSIASFMDLNDEVAQLDPDRDSSDQDSDLVDERVSPATGDVETVDFGTEDQPRELKIGLPLSTDERDRLIHLLRSYLDVFAWSYEDMPGLDPSIVQHHLPILPHARSVKQKLRRLHPRWSLQYPEWLANVVPIPKKDGKVRVCVDFRDLNKASPKDDFPLPHIDLLVDSTTGHSMLSFMDVFSGYNKILMAPEDMEKTTFITEWGTYCYKVMPFGLKNAGATYQRAATTLFHDMMHRDVESEALERFFERIQKFRLRSKPKKCTFGVTSRKLLGHIVNERGIEVDPNKIKAILDMPVPRTEKEIRGFLGRLAQLDDLGNERAIYYLSKRMLEYEMRYVTIERLCLALVWATRRLRHYMTEFSVHLISRLDPLRYLFDRPTLTGILLVSPQNDHISRSVHLTFSDRHPITNNIVEYEACILGLETTLELGIRQMEVLGDSNLNRFANALATLASSADISIDVVICPLLIELRSALAYCCLIEETEVQDDLPWYHDIYQFLRSGTYPEVATAKDWRALRHLATRFVICGDTLYRRSADVWGIDIIGKVTPKSSSGHEFILVAIDYFTKWVEAASYARLTSARVADFIRSHIICRYGVPHELISDRGVHFRAEVDTLLQKYGIRHHRSSAYRPQTNGAVEATNKNIKRILRKMVETSRDWKRVKPRPLQKGDLVLRILRGLIGYPRGKLRPSWSGPYVIRELTPEEAAWLTDLDGNQFSEPTNVDQLKKYYV</sequence>
<feature type="region of interest" description="Disordered" evidence="7">
    <location>
        <begin position="138"/>
        <end position="161"/>
    </location>
</feature>
<dbReference type="PROSITE" id="PS50994">
    <property type="entry name" value="INTEGRASE"/>
    <property type="match status" value="1"/>
</dbReference>
<dbReference type="InterPro" id="IPR050951">
    <property type="entry name" value="Retrovirus_Pol_polyprotein"/>
</dbReference>
<keyword evidence="2" id="KW-0548">Nucleotidyltransferase</keyword>
<dbReference type="GO" id="GO:0004519">
    <property type="term" value="F:endonuclease activity"/>
    <property type="evidence" value="ECO:0007669"/>
    <property type="project" value="UniProtKB-KW"/>
</dbReference>
<reference evidence="9" key="1">
    <citation type="journal article" date="2007" name="PLoS ONE">
        <title>The first genome sequence of an elite grapevine cultivar (Pinot noir Vitis vinifera L.): coping with a highly heterozygous genome.</title>
        <authorList>
            <person name="Velasco R."/>
            <person name="Zharkikh A."/>
            <person name="Troggio M."/>
            <person name="Cartwright D.A."/>
            <person name="Cestaro A."/>
            <person name="Pruss D."/>
            <person name="Pindo M."/>
            <person name="FitzGerald L.M."/>
            <person name="Vezzulli S."/>
            <person name="Reid J."/>
            <person name="Malacarne G."/>
            <person name="Iliev D."/>
            <person name="Coppola G."/>
            <person name="Wardell B."/>
            <person name="Micheletti D."/>
            <person name="Macalma T."/>
            <person name="Facci M."/>
            <person name="Mitchell J.T."/>
            <person name="Perazzolli M."/>
            <person name="Eldredge G."/>
            <person name="Gatto P."/>
            <person name="Oyzerski R."/>
            <person name="Moretto M."/>
            <person name="Gutin N."/>
            <person name="Stefanini M."/>
            <person name="Chen Y."/>
            <person name="Segala C."/>
            <person name="Davenport C."/>
            <person name="Dematte L."/>
            <person name="Mraz A."/>
            <person name="Battilana J."/>
            <person name="Stormo K."/>
            <person name="Costa F."/>
            <person name="Tao Q."/>
            <person name="Si-Ammour A."/>
            <person name="Harkins T."/>
            <person name="Lackey A."/>
            <person name="Perbost C."/>
            <person name="Taillon B."/>
            <person name="Stella A."/>
            <person name="Solovyev V."/>
            <person name="Fawcett J.A."/>
            <person name="Sterck L."/>
            <person name="Vandepoele K."/>
            <person name="Grando S.M."/>
            <person name="Toppo S."/>
            <person name="Moser C."/>
            <person name="Lanchbury J."/>
            <person name="Bogden R."/>
            <person name="Skolnick M."/>
            <person name="Sgaramella V."/>
            <person name="Bhatnagar S.K."/>
            <person name="Fontana P."/>
            <person name="Gutin A."/>
            <person name="Van de Peer Y."/>
            <person name="Salamini F."/>
            <person name="Viola R."/>
        </authorList>
    </citation>
    <scope>NUCLEOTIDE SEQUENCE</scope>
</reference>
<dbReference type="SUPFAM" id="SSF56672">
    <property type="entry name" value="DNA/RNA polymerases"/>
    <property type="match status" value="1"/>
</dbReference>
<dbReference type="GO" id="GO:0016787">
    <property type="term" value="F:hydrolase activity"/>
    <property type="evidence" value="ECO:0007669"/>
    <property type="project" value="UniProtKB-KW"/>
</dbReference>
<gene>
    <name evidence="9" type="ORF">VITISV_013644</name>
</gene>
<evidence type="ECO:0000256" key="3">
    <source>
        <dbReference type="ARBA" id="ARBA00022722"/>
    </source>
</evidence>
<keyword evidence="5" id="KW-0378">Hydrolase</keyword>
<keyword evidence="3" id="KW-0540">Nuclease</keyword>
<evidence type="ECO:0000313" key="9">
    <source>
        <dbReference type="EMBL" id="CAN61414.1"/>
    </source>
</evidence>
<dbReference type="Gene3D" id="3.30.70.270">
    <property type="match status" value="1"/>
</dbReference>
<dbReference type="Gene3D" id="3.10.10.10">
    <property type="entry name" value="HIV Type 1 Reverse Transcriptase, subunit A, domain 1"/>
    <property type="match status" value="1"/>
</dbReference>
<accession>A5BJ52</accession>
<dbReference type="EMBL" id="AM461225">
    <property type="protein sequence ID" value="CAN61414.1"/>
    <property type="molecule type" value="Genomic_DNA"/>
</dbReference>
<dbReference type="Gene3D" id="3.30.420.10">
    <property type="entry name" value="Ribonuclease H-like superfamily/Ribonuclease H"/>
    <property type="match status" value="2"/>
</dbReference>
<dbReference type="GO" id="GO:0003676">
    <property type="term" value="F:nucleic acid binding"/>
    <property type="evidence" value="ECO:0007669"/>
    <property type="project" value="InterPro"/>
</dbReference>
<dbReference type="InterPro" id="IPR001584">
    <property type="entry name" value="Integrase_cat-core"/>
</dbReference>
<proteinExistence type="predicted"/>
<dbReference type="Pfam" id="PF00665">
    <property type="entry name" value="rve"/>
    <property type="match status" value="1"/>
</dbReference>
<keyword evidence="1" id="KW-0808">Transferase</keyword>
<dbReference type="InterPro" id="IPR043128">
    <property type="entry name" value="Rev_trsase/Diguanyl_cyclase"/>
</dbReference>
<feature type="domain" description="Integrase catalytic" evidence="8">
    <location>
        <begin position="1173"/>
        <end position="1344"/>
    </location>
</feature>
<evidence type="ECO:0000256" key="6">
    <source>
        <dbReference type="ARBA" id="ARBA00022918"/>
    </source>
</evidence>
<keyword evidence="4" id="KW-0255">Endonuclease</keyword>
<keyword evidence="6" id="KW-0695">RNA-directed DNA polymerase</keyword>
<dbReference type="GO" id="GO:0015074">
    <property type="term" value="P:DNA integration"/>
    <property type="evidence" value="ECO:0007669"/>
    <property type="project" value="InterPro"/>
</dbReference>
<evidence type="ECO:0000256" key="5">
    <source>
        <dbReference type="ARBA" id="ARBA00022801"/>
    </source>
</evidence>
<dbReference type="CDD" id="cd01647">
    <property type="entry name" value="RT_LTR"/>
    <property type="match status" value="1"/>
</dbReference>
<organism evidence="9">
    <name type="scientific">Vitis vinifera</name>
    <name type="common">Grape</name>
    <dbReference type="NCBI Taxonomy" id="29760"/>
    <lineage>
        <taxon>Eukaryota</taxon>
        <taxon>Viridiplantae</taxon>
        <taxon>Streptophyta</taxon>
        <taxon>Embryophyta</taxon>
        <taxon>Tracheophyta</taxon>
        <taxon>Spermatophyta</taxon>
        <taxon>Magnoliopsida</taxon>
        <taxon>eudicotyledons</taxon>
        <taxon>Gunneridae</taxon>
        <taxon>Pentapetalae</taxon>
        <taxon>rosids</taxon>
        <taxon>Vitales</taxon>
        <taxon>Vitaceae</taxon>
        <taxon>Viteae</taxon>
        <taxon>Vitis</taxon>
    </lineage>
</organism>
<dbReference type="PANTHER" id="PTHR37984">
    <property type="entry name" value="PROTEIN CBG26694"/>
    <property type="match status" value="1"/>
</dbReference>
<dbReference type="Pfam" id="PF17917">
    <property type="entry name" value="RT_RNaseH"/>
    <property type="match status" value="1"/>
</dbReference>
<dbReference type="InterPro" id="IPR036397">
    <property type="entry name" value="RNaseH_sf"/>
</dbReference>
<dbReference type="Pfam" id="PF00078">
    <property type="entry name" value="RVT_1"/>
    <property type="match status" value="1"/>
</dbReference>
<evidence type="ECO:0000256" key="7">
    <source>
        <dbReference type="SAM" id="MobiDB-lite"/>
    </source>
</evidence>
<dbReference type="GO" id="GO:0003964">
    <property type="term" value="F:RNA-directed DNA polymerase activity"/>
    <property type="evidence" value="ECO:0007669"/>
    <property type="project" value="UniProtKB-KW"/>
</dbReference>
<feature type="region of interest" description="Disordered" evidence="7">
    <location>
        <begin position="1"/>
        <end position="26"/>
    </location>
</feature>
<protein>
    <recommendedName>
        <fullName evidence="8">Integrase catalytic domain-containing protein</fullName>
    </recommendedName>
</protein>
<dbReference type="InterPro" id="IPR043502">
    <property type="entry name" value="DNA/RNA_pol_sf"/>
</dbReference>
<evidence type="ECO:0000259" key="8">
    <source>
        <dbReference type="PROSITE" id="PS50994"/>
    </source>
</evidence>
<dbReference type="SUPFAM" id="SSF53098">
    <property type="entry name" value="Ribonuclease H-like"/>
    <property type="match status" value="2"/>
</dbReference>
<name>A5BJ52_VITVI</name>
<feature type="compositionally biased region" description="Polar residues" evidence="7">
    <location>
        <begin position="1"/>
        <end position="21"/>
    </location>
</feature>
<dbReference type="InterPro" id="IPR041373">
    <property type="entry name" value="RT_RNaseH"/>
</dbReference>
<evidence type="ECO:0000256" key="1">
    <source>
        <dbReference type="ARBA" id="ARBA00022679"/>
    </source>
</evidence>
<dbReference type="InterPro" id="IPR012337">
    <property type="entry name" value="RNaseH-like_sf"/>
</dbReference>
<evidence type="ECO:0000256" key="4">
    <source>
        <dbReference type="ARBA" id="ARBA00022759"/>
    </source>
</evidence>
<dbReference type="InterPro" id="IPR000477">
    <property type="entry name" value="RT_dom"/>
</dbReference>
<evidence type="ECO:0000256" key="2">
    <source>
        <dbReference type="ARBA" id="ARBA00022695"/>
    </source>
</evidence>